<feature type="transmembrane region" description="Helical" evidence="7">
    <location>
        <begin position="198"/>
        <end position="218"/>
    </location>
</feature>
<feature type="transmembrane region" description="Helical" evidence="7">
    <location>
        <begin position="230"/>
        <end position="247"/>
    </location>
</feature>
<keyword evidence="6 7" id="KW-0472">Membrane</keyword>
<keyword evidence="5 7" id="KW-1133">Transmembrane helix</keyword>
<feature type="transmembrane region" description="Helical" evidence="7">
    <location>
        <begin position="77"/>
        <end position="96"/>
    </location>
</feature>
<evidence type="ECO:0000256" key="3">
    <source>
        <dbReference type="ARBA" id="ARBA00022475"/>
    </source>
</evidence>
<dbReference type="Proteomes" id="UP000000653">
    <property type="component" value="Chromosome"/>
</dbReference>
<accession>A0A0H2ZLY5</accession>
<dbReference type="EMBL" id="CP000438">
    <property type="protein sequence ID" value="ABJ15682.1"/>
    <property type="molecule type" value="Genomic_DNA"/>
</dbReference>
<dbReference type="InterPro" id="IPR020846">
    <property type="entry name" value="MFS_dom"/>
</dbReference>
<reference evidence="9 10" key="1">
    <citation type="journal article" date="2006" name="Genome Biol.">
        <title>Genomic analysis reveals that Pseudomonas aeruginosa virulence is combinatorial.</title>
        <authorList>
            <person name="Lee D.G."/>
            <person name="Urbach J.M."/>
            <person name="Wu G."/>
            <person name="Liberati N.T."/>
            <person name="Feinbaum R.L."/>
            <person name="Miyata S."/>
            <person name="Diggins L.T."/>
            <person name="He J."/>
            <person name="Saucier M."/>
            <person name="Deziel E."/>
            <person name="Friedman L."/>
            <person name="Li L."/>
            <person name="Grills G."/>
            <person name="Montgomery K."/>
            <person name="Kucherlapati R."/>
            <person name="Rahme L.G."/>
            <person name="Ausubel F.M."/>
        </authorList>
    </citation>
    <scope>NUCLEOTIDE SEQUENCE [LARGE SCALE GENOMIC DNA]</scope>
    <source>
        <strain evidence="9 10">UCBPP-PA14</strain>
    </source>
</reference>
<feature type="transmembrane region" description="Helical" evidence="7">
    <location>
        <begin position="297"/>
        <end position="320"/>
    </location>
</feature>
<dbReference type="BioCyc" id="PAER208963:G1G74-3190-MONOMER"/>
<feature type="transmembrane region" description="Helical" evidence="7">
    <location>
        <begin position="392"/>
        <end position="417"/>
    </location>
</feature>
<evidence type="ECO:0000256" key="2">
    <source>
        <dbReference type="ARBA" id="ARBA00022448"/>
    </source>
</evidence>
<feature type="transmembrane region" description="Helical" evidence="7">
    <location>
        <begin position="360"/>
        <end position="380"/>
    </location>
</feature>
<feature type="transmembrane region" description="Helical" evidence="7">
    <location>
        <begin position="164"/>
        <end position="186"/>
    </location>
</feature>
<dbReference type="InterPro" id="IPR036259">
    <property type="entry name" value="MFS_trans_sf"/>
</dbReference>
<feature type="transmembrane region" description="Helical" evidence="7">
    <location>
        <begin position="332"/>
        <end position="354"/>
    </location>
</feature>
<feature type="transmembrane region" description="Helical" evidence="7">
    <location>
        <begin position="136"/>
        <end position="158"/>
    </location>
</feature>
<dbReference type="Gene3D" id="1.20.1720.10">
    <property type="entry name" value="Multidrug resistance protein D"/>
    <property type="match status" value="1"/>
</dbReference>
<dbReference type="Pfam" id="PF07690">
    <property type="entry name" value="MFS_1"/>
    <property type="match status" value="1"/>
</dbReference>
<evidence type="ECO:0000256" key="5">
    <source>
        <dbReference type="ARBA" id="ARBA00022989"/>
    </source>
</evidence>
<name>A0A0H2ZLY5_PSEAB</name>
<feature type="transmembrane region" description="Helical" evidence="7">
    <location>
        <begin position="268"/>
        <end position="291"/>
    </location>
</feature>
<dbReference type="PROSITE" id="PS50850">
    <property type="entry name" value="MFS"/>
    <property type="match status" value="1"/>
</dbReference>
<dbReference type="Gene3D" id="1.20.1250.20">
    <property type="entry name" value="MFS general substrate transporter like domains"/>
    <property type="match status" value="1"/>
</dbReference>
<dbReference type="SUPFAM" id="SSF103473">
    <property type="entry name" value="MFS general substrate transporter"/>
    <property type="match status" value="1"/>
</dbReference>
<dbReference type="GO" id="GO:0022857">
    <property type="term" value="F:transmembrane transporter activity"/>
    <property type="evidence" value="ECO:0007669"/>
    <property type="project" value="InterPro"/>
</dbReference>
<evidence type="ECO:0000259" key="8">
    <source>
        <dbReference type="PROSITE" id="PS50850"/>
    </source>
</evidence>
<dbReference type="PANTHER" id="PTHR42718">
    <property type="entry name" value="MAJOR FACILITATOR SUPERFAMILY MULTIDRUG TRANSPORTER MFSC"/>
    <property type="match status" value="1"/>
</dbReference>
<dbReference type="GO" id="GO:0005886">
    <property type="term" value="C:plasma membrane"/>
    <property type="evidence" value="ECO:0007669"/>
    <property type="project" value="UniProtKB-SubCell"/>
</dbReference>
<keyword evidence="3" id="KW-1003">Cell membrane</keyword>
<evidence type="ECO:0000256" key="7">
    <source>
        <dbReference type="SAM" id="Phobius"/>
    </source>
</evidence>
<feature type="transmembrane region" description="Helical" evidence="7">
    <location>
        <begin position="12"/>
        <end position="34"/>
    </location>
</feature>
<dbReference type="KEGG" id="pau:PA14_37915"/>
<protein>
    <submittedName>
        <fullName evidence="9">Probable major facilitator superfamily (MFS) transporter</fullName>
    </submittedName>
</protein>
<organism evidence="9 10">
    <name type="scientific">Pseudomonas aeruginosa (strain UCBPP-PA14)</name>
    <dbReference type="NCBI Taxonomy" id="208963"/>
    <lineage>
        <taxon>Bacteria</taxon>
        <taxon>Pseudomonadati</taxon>
        <taxon>Pseudomonadota</taxon>
        <taxon>Gammaproteobacteria</taxon>
        <taxon>Pseudomonadales</taxon>
        <taxon>Pseudomonadaceae</taxon>
        <taxon>Pseudomonas</taxon>
    </lineage>
</organism>
<dbReference type="CDD" id="cd17321">
    <property type="entry name" value="MFS_MMR_MDR_like"/>
    <property type="match status" value="1"/>
</dbReference>
<keyword evidence="4 7" id="KW-0812">Transmembrane</keyword>
<evidence type="ECO:0000313" key="10">
    <source>
        <dbReference type="Proteomes" id="UP000000653"/>
    </source>
</evidence>
<keyword evidence="2" id="KW-0813">Transport</keyword>
<feature type="transmembrane region" description="Helical" evidence="7">
    <location>
        <begin position="437"/>
        <end position="456"/>
    </location>
</feature>
<sequence length="471" mass="49126">MTDRAAPSNWMLALLASAQLIIALDATIVFVALPEISRALDFSAQRLQWVVSAYTVAFGGFLLLGGRATDLLGRRRMYVLGQSLYALASLAGGLAQSELPLILARAVQGLGGALLFPATLALIGNHFAEGPARNRALAIWSIASAFGLALGSALGGALTELFGWASIFLVNVPLAGAAALLALRLIPADARRQRGRRFDLAGALTVTAGATLLVFALVQGPESGWDAPSVRFGLYLSVPLLLAFLAIEHYSRDPLMPLRLLGNRNLQVAMLLTAIFMSSYGVQYYFLAIYFQSVYGYSVLQTGLAFLPATLLCTLGIRVAERLLARHGARATLVAGLLLGALGLGLLAACLPLGRGFLALLPAIVILSVGQGMTWTAMWVSAASGVDPAEQGVASGMASMTQQIGGALGLALLVALANAQVRGADAASLLASQARGIEWVTALSALLALFGAALALRLRREEPAALQPSRG</sequence>
<dbReference type="InterPro" id="IPR011701">
    <property type="entry name" value="MFS"/>
</dbReference>
<evidence type="ECO:0000256" key="4">
    <source>
        <dbReference type="ARBA" id="ARBA00022692"/>
    </source>
</evidence>
<gene>
    <name evidence="9" type="ordered locus">PA14_37915</name>
</gene>
<feature type="transmembrane region" description="Helical" evidence="7">
    <location>
        <begin position="102"/>
        <end position="124"/>
    </location>
</feature>
<dbReference type="HOGENOM" id="CLU_000960_28_2_6"/>
<feature type="domain" description="Major facilitator superfamily (MFS) profile" evidence="8">
    <location>
        <begin position="11"/>
        <end position="463"/>
    </location>
</feature>
<proteinExistence type="predicted"/>
<evidence type="ECO:0000256" key="1">
    <source>
        <dbReference type="ARBA" id="ARBA00004651"/>
    </source>
</evidence>
<dbReference type="AlphaFoldDB" id="A0A0H2ZLY5"/>
<comment type="subcellular location">
    <subcellularLocation>
        <location evidence="1">Cell membrane</location>
        <topology evidence="1">Multi-pass membrane protein</topology>
    </subcellularLocation>
</comment>
<evidence type="ECO:0000256" key="6">
    <source>
        <dbReference type="ARBA" id="ARBA00023136"/>
    </source>
</evidence>
<dbReference type="PANTHER" id="PTHR42718:SF46">
    <property type="entry name" value="BLR6921 PROTEIN"/>
    <property type="match status" value="1"/>
</dbReference>
<feature type="transmembrane region" description="Helical" evidence="7">
    <location>
        <begin position="46"/>
        <end position="65"/>
    </location>
</feature>
<evidence type="ECO:0000313" key="9">
    <source>
        <dbReference type="EMBL" id="ABJ15682.1"/>
    </source>
</evidence>